<evidence type="ECO:0000256" key="1">
    <source>
        <dbReference type="ARBA" id="ARBA00010307"/>
    </source>
</evidence>
<comment type="similarity">
    <text evidence="1">Belongs to the MOG1 family.</text>
</comment>
<keyword evidence="5" id="KW-1185">Reference proteome</keyword>
<sequence length="188" mass="20831">MDTQELFGGAIVVPVLGSFVDASQFRQIPDNQEVFVDMNTQQSLIFELLEKVEAMDEQVARYHFQQLADDNEAAESTVTMVDSLKPQDISPLLPQDATEIYVLQGSQKIAKFNESNAFNTVEIILVVVRLTKVETDFVISVNAPVKLASASSEQESVNETSAVTIDTVKQEMLTILKGLQVKDWSLFG</sequence>
<dbReference type="STRING" id="91626.A0A0C9N8E9"/>
<gene>
    <name evidence="4" type="ORF">MAM1_0430d10473</name>
</gene>
<dbReference type="InterPro" id="IPR016123">
    <property type="entry name" value="Mog1/PsbP_a/b/a-sand"/>
</dbReference>
<dbReference type="AlphaFoldDB" id="A0A0C9N8E9"/>
<dbReference type="EMBL" id="DF836719">
    <property type="protein sequence ID" value="GAN10923.1"/>
    <property type="molecule type" value="Genomic_DNA"/>
</dbReference>
<dbReference type="PANTHER" id="PTHR15837:SF0">
    <property type="entry name" value="RAN GUANINE NUCLEOTIDE RELEASE FACTOR"/>
    <property type="match status" value="1"/>
</dbReference>
<keyword evidence="3" id="KW-0653">Protein transport</keyword>
<name>A0A0C9N8E9_9FUNG</name>
<dbReference type="GO" id="GO:0005737">
    <property type="term" value="C:cytoplasm"/>
    <property type="evidence" value="ECO:0007669"/>
    <property type="project" value="EnsemblFungi"/>
</dbReference>
<dbReference type="Proteomes" id="UP000053815">
    <property type="component" value="Unassembled WGS sequence"/>
</dbReference>
<dbReference type="GO" id="GO:0016973">
    <property type="term" value="P:poly(A)+ mRNA export from nucleus"/>
    <property type="evidence" value="ECO:0007669"/>
    <property type="project" value="EnsemblFungi"/>
</dbReference>
<proteinExistence type="inferred from homology"/>
<dbReference type="GO" id="GO:0005085">
    <property type="term" value="F:guanyl-nucleotide exchange factor activity"/>
    <property type="evidence" value="ECO:0007669"/>
    <property type="project" value="TreeGrafter"/>
</dbReference>
<dbReference type="GO" id="GO:0005634">
    <property type="term" value="C:nucleus"/>
    <property type="evidence" value="ECO:0007669"/>
    <property type="project" value="EnsemblFungi"/>
</dbReference>
<evidence type="ECO:0000313" key="5">
    <source>
        <dbReference type="Proteomes" id="UP000053815"/>
    </source>
</evidence>
<dbReference type="GO" id="GO:0031267">
    <property type="term" value="F:small GTPase binding"/>
    <property type="evidence" value="ECO:0007669"/>
    <property type="project" value="TreeGrafter"/>
</dbReference>
<dbReference type="Pfam" id="PF04603">
    <property type="entry name" value="Mog1"/>
    <property type="match status" value="1"/>
</dbReference>
<evidence type="ECO:0000256" key="2">
    <source>
        <dbReference type="ARBA" id="ARBA00022448"/>
    </source>
</evidence>
<evidence type="ECO:0000313" key="4">
    <source>
        <dbReference type="EMBL" id="GAN10923.1"/>
    </source>
</evidence>
<dbReference type="GO" id="GO:0006606">
    <property type="term" value="P:protein import into nucleus"/>
    <property type="evidence" value="ECO:0007669"/>
    <property type="project" value="TreeGrafter"/>
</dbReference>
<dbReference type="OrthoDB" id="10255285at2759"/>
<protein>
    <submittedName>
        <fullName evidence="4">Ran GTPase binding protein</fullName>
    </submittedName>
</protein>
<reference evidence="4" key="1">
    <citation type="submission" date="2014-09" db="EMBL/GenBank/DDBJ databases">
        <title>Draft genome sequence of an oleaginous Mucoromycotina fungus Mucor ambiguus NBRC6742.</title>
        <authorList>
            <person name="Takeda I."/>
            <person name="Yamane N."/>
            <person name="Morita T."/>
            <person name="Tamano K."/>
            <person name="Machida M."/>
            <person name="Baker S."/>
            <person name="Koike H."/>
        </authorList>
    </citation>
    <scope>NUCLEOTIDE SEQUENCE</scope>
    <source>
        <strain evidence="4">NBRC 6742</strain>
    </source>
</reference>
<dbReference type="Gene3D" id="3.40.1000.10">
    <property type="entry name" value="Mog1/PsbP, alpha/beta/alpha sandwich"/>
    <property type="match status" value="1"/>
</dbReference>
<dbReference type="InterPro" id="IPR007681">
    <property type="entry name" value="Mog1"/>
</dbReference>
<dbReference type="SUPFAM" id="SSF55724">
    <property type="entry name" value="Mog1p/PsbP-like"/>
    <property type="match status" value="1"/>
</dbReference>
<dbReference type="PANTHER" id="PTHR15837">
    <property type="entry name" value="RAN GUANINE NUCLEOTIDE RELEASE FACTOR"/>
    <property type="match status" value="1"/>
</dbReference>
<organism evidence="4">
    <name type="scientific">Mucor ambiguus</name>
    <dbReference type="NCBI Taxonomy" id="91626"/>
    <lineage>
        <taxon>Eukaryota</taxon>
        <taxon>Fungi</taxon>
        <taxon>Fungi incertae sedis</taxon>
        <taxon>Mucoromycota</taxon>
        <taxon>Mucoromycotina</taxon>
        <taxon>Mucoromycetes</taxon>
        <taxon>Mucorales</taxon>
        <taxon>Mucorineae</taxon>
        <taxon>Mucoraceae</taxon>
        <taxon>Mucor</taxon>
    </lineage>
</organism>
<accession>A0A0C9N8E9</accession>
<evidence type="ECO:0000256" key="3">
    <source>
        <dbReference type="ARBA" id="ARBA00022927"/>
    </source>
</evidence>
<keyword evidence="2" id="KW-0813">Transport</keyword>